<gene>
    <name evidence="1" type="ORF">PAXRUDRAFT_824405</name>
</gene>
<reference evidence="2" key="2">
    <citation type="submission" date="2015-01" db="EMBL/GenBank/DDBJ databases">
        <title>Evolutionary Origins and Diversification of the Mycorrhizal Mutualists.</title>
        <authorList>
            <consortium name="DOE Joint Genome Institute"/>
            <consortium name="Mycorrhizal Genomics Consortium"/>
            <person name="Kohler A."/>
            <person name="Kuo A."/>
            <person name="Nagy L.G."/>
            <person name="Floudas D."/>
            <person name="Copeland A."/>
            <person name="Barry K.W."/>
            <person name="Cichocki N."/>
            <person name="Veneault-Fourrey C."/>
            <person name="LaButti K."/>
            <person name="Lindquist E.A."/>
            <person name="Lipzen A."/>
            <person name="Lundell T."/>
            <person name="Morin E."/>
            <person name="Murat C."/>
            <person name="Riley R."/>
            <person name="Ohm R."/>
            <person name="Sun H."/>
            <person name="Tunlid A."/>
            <person name="Henrissat B."/>
            <person name="Grigoriev I.V."/>
            <person name="Hibbett D.S."/>
            <person name="Martin F."/>
        </authorList>
    </citation>
    <scope>NUCLEOTIDE SEQUENCE [LARGE SCALE GENOMIC DNA]</scope>
    <source>
        <strain evidence="2">Ve08.2h10</strain>
    </source>
</reference>
<reference evidence="1 2" key="1">
    <citation type="submission" date="2014-04" db="EMBL/GenBank/DDBJ databases">
        <authorList>
            <consortium name="DOE Joint Genome Institute"/>
            <person name="Kuo A."/>
            <person name="Kohler A."/>
            <person name="Jargeat P."/>
            <person name="Nagy L.G."/>
            <person name="Floudas D."/>
            <person name="Copeland A."/>
            <person name="Barry K.W."/>
            <person name="Cichocki N."/>
            <person name="Veneault-Fourrey C."/>
            <person name="LaButti K."/>
            <person name="Lindquist E.A."/>
            <person name="Lipzen A."/>
            <person name="Lundell T."/>
            <person name="Morin E."/>
            <person name="Murat C."/>
            <person name="Sun H."/>
            <person name="Tunlid A."/>
            <person name="Henrissat B."/>
            <person name="Grigoriev I.V."/>
            <person name="Hibbett D.S."/>
            <person name="Martin F."/>
            <person name="Nordberg H.P."/>
            <person name="Cantor M.N."/>
            <person name="Hua S.X."/>
        </authorList>
    </citation>
    <scope>NUCLEOTIDE SEQUENCE [LARGE SCALE GENOMIC DNA]</scope>
    <source>
        <strain evidence="1 2">Ve08.2h10</strain>
    </source>
</reference>
<dbReference type="EMBL" id="KN824912">
    <property type="protein sequence ID" value="KIK97973.1"/>
    <property type="molecule type" value="Genomic_DNA"/>
</dbReference>
<sequence length="157" mass="17388">MLYIKAWFAFFSNTALPKQIIQDLNIAISSQLLDIHRQTGDLSCFVDRNLQAGVWLAKLMQETFELCPTMVNQDRLDVPRKCRLTMRKVFISLIRGNVDGDGFFGLQAHSAAEDCSTPRLLSSTPCNGITVADVALTKVERFSSVGCAIVNAMSKLS</sequence>
<protein>
    <submittedName>
        <fullName evidence="1">Unplaced genomic scaffold scaffold_90, whole genome shotgun sequence</fullName>
    </submittedName>
</protein>
<accession>A0A0D0DUI3</accession>
<evidence type="ECO:0000313" key="1">
    <source>
        <dbReference type="EMBL" id="KIK97973.1"/>
    </source>
</evidence>
<dbReference type="Proteomes" id="UP000054538">
    <property type="component" value="Unassembled WGS sequence"/>
</dbReference>
<dbReference type="HOGENOM" id="CLU_1678496_0_0_1"/>
<name>A0A0D0DUI3_9AGAM</name>
<dbReference type="InParanoid" id="A0A0D0DUI3"/>
<keyword evidence="2" id="KW-1185">Reference proteome</keyword>
<evidence type="ECO:0000313" key="2">
    <source>
        <dbReference type="Proteomes" id="UP000054538"/>
    </source>
</evidence>
<dbReference type="AlphaFoldDB" id="A0A0D0DUI3"/>
<proteinExistence type="predicted"/>
<organism evidence="1 2">
    <name type="scientific">Paxillus rubicundulus Ve08.2h10</name>
    <dbReference type="NCBI Taxonomy" id="930991"/>
    <lineage>
        <taxon>Eukaryota</taxon>
        <taxon>Fungi</taxon>
        <taxon>Dikarya</taxon>
        <taxon>Basidiomycota</taxon>
        <taxon>Agaricomycotina</taxon>
        <taxon>Agaricomycetes</taxon>
        <taxon>Agaricomycetidae</taxon>
        <taxon>Boletales</taxon>
        <taxon>Paxilineae</taxon>
        <taxon>Paxillaceae</taxon>
        <taxon>Paxillus</taxon>
    </lineage>
</organism>